<dbReference type="InterPro" id="IPR027417">
    <property type="entry name" value="P-loop_NTPase"/>
</dbReference>
<gene>
    <name evidence="3" type="ORF">VMF7928_00491</name>
</gene>
<dbReference type="InterPro" id="IPR038729">
    <property type="entry name" value="Rad50/SbcC_AAA"/>
</dbReference>
<dbReference type="Gene3D" id="3.40.50.300">
    <property type="entry name" value="P-loop containing nucleotide triphosphate hydrolases"/>
    <property type="match status" value="2"/>
</dbReference>
<evidence type="ECO:0000313" key="4">
    <source>
        <dbReference type="Proteomes" id="UP000838748"/>
    </source>
</evidence>
<organism evidence="3 4">
    <name type="scientific">Vibrio marisflavi CECT 7928</name>
    <dbReference type="NCBI Taxonomy" id="634439"/>
    <lineage>
        <taxon>Bacteria</taxon>
        <taxon>Pseudomonadati</taxon>
        <taxon>Pseudomonadota</taxon>
        <taxon>Gammaproteobacteria</taxon>
        <taxon>Vibrionales</taxon>
        <taxon>Vibrionaceae</taxon>
        <taxon>Vibrio</taxon>
    </lineage>
</organism>
<dbReference type="PANTHER" id="PTHR32114">
    <property type="entry name" value="ABC TRANSPORTER ABCH.3"/>
    <property type="match status" value="1"/>
</dbReference>
<accession>A0ABM8ZZJ0</accession>
<keyword evidence="1" id="KW-0175">Coiled coil</keyword>
<feature type="coiled-coil region" evidence="1">
    <location>
        <begin position="214"/>
        <end position="242"/>
    </location>
</feature>
<name>A0ABM8ZZJ0_9VIBR</name>
<keyword evidence="4" id="KW-1185">Reference proteome</keyword>
<dbReference type="Pfam" id="PF13476">
    <property type="entry name" value="AAA_23"/>
    <property type="match status" value="1"/>
</dbReference>
<reference evidence="3" key="1">
    <citation type="submission" date="2021-11" db="EMBL/GenBank/DDBJ databases">
        <authorList>
            <person name="Rodrigo-Torres L."/>
            <person name="Arahal R. D."/>
            <person name="Lucena T."/>
        </authorList>
    </citation>
    <scope>NUCLEOTIDE SEQUENCE</scope>
    <source>
        <strain evidence="3">CECT 7928</strain>
    </source>
</reference>
<comment type="caution">
    <text evidence="3">The sequence shown here is derived from an EMBL/GenBank/DDBJ whole genome shotgun (WGS) entry which is preliminary data.</text>
</comment>
<sequence>MKPIFLSIQAFGPFSDNQNIDFKLLGESPLFLINGSTGAGKSSILDAICYALYGETTGNERTGDQMRCDYASPNLVTEVRFEFSLGQKRYQVTRSPDQYLPKKRGEGLTKRSHKAEFVELSIENQQLIASRPTEVNKCVRELIGLDAKQFRQVMVLPQGRFRELLTANSKERELIFGQLFQTHIYNAIERALFDQSAGIRKQKEGYDNQIKGVLDSANVENEDDLKNQKKAEEDALADFQQTYGTRKQQLEQAKLNEKKALETAAKFTELNDIKAKLLQHKSLSDQYREKEKRRNEAVRATYLNEHYQKVHDTKQLVTRYQNDSKNLSNQLVISSNAFSVAETELKAAKKQQQHIADYEQQLFTLKATKEKLIRVDECSNQRQEIANSISREKGELDSLRKSIERLSQSLVAKQAEYDKAKLAETQLPIKIQATEQLKSILSSLAEKESLNSQLESAQQVEQRLESSSLALVKKSEQVLVQTNEVEYQWHSSQAAVLATKLQIGQACPVCGSLEHPDIAEFSGVEVTLEVVEQSKVKLQTAVAEANKSKEQLSQQRVVTATLKQKMSSIEEQLVGCSYSTEEVTEELNNLAAEIRSIQSVSVTDLATQLEQLTAQQQVENKNEASQLEKVKQQEQELAAIEAKLLEIKRDVPEEYQSSQSVEKQIATIELTVSNIQKNVIAAEEKVQSASSQLTKVQAEQSQLTSLIQQAESDLTLHQSTLSQKLAESSFTDIQQYLNSCMTEQEVAEIDAWLNDYNQKAASLTALVSKLKHELSGCAQPNLAELAECTKQCEEQEKQAMQLVTSATSTLDRLQKAQQSLSVLQSQNIELEKQYQVVGTLSDVANGRTGAKVSLHRFVLGVLLDDVLILASKRLNKMTQGRYDLRRKLGRSKGNAGSGLELMVEDSYTGKLRDVATLSGGESFMAALSLALGLSDVVQSYSGGIRLDTLFIDEGFGSLDQESLDLAIQALIDLQQGGRTIGIISHVSELKEQISLRVDVSASRTGSDIKVMN</sequence>
<dbReference type="Pfam" id="PF13558">
    <property type="entry name" value="SbcC_Walker_B"/>
    <property type="match status" value="1"/>
</dbReference>
<dbReference type="SUPFAM" id="SSF52540">
    <property type="entry name" value="P-loop containing nucleoside triphosphate hydrolases"/>
    <property type="match status" value="1"/>
</dbReference>
<evidence type="ECO:0000259" key="2">
    <source>
        <dbReference type="Pfam" id="PF13476"/>
    </source>
</evidence>
<evidence type="ECO:0000313" key="3">
    <source>
        <dbReference type="EMBL" id="CAH0536540.1"/>
    </source>
</evidence>
<protein>
    <recommendedName>
        <fullName evidence="2">Rad50/SbcC-type AAA domain-containing protein</fullName>
    </recommendedName>
</protein>
<evidence type="ECO:0000256" key="1">
    <source>
        <dbReference type="SAM" id="Coils"/>
    </source>
</evidence>
<dbReference type="Proteomes" id="UP000838748">
    <property type="component" value="Unassembled WGS sequence"/>
</dbReference>
<dbReference type="PANTHER" id="PTHR32114:SF2">
    <property type="entry name" value="ABC TRANSPORTER ABCH.3"/>
    <property type="match status" value="1"/>
</dbReference>
<dbReference type="EMBL" id="CAKLDM010000001">
    <property type="protein sequence ID" value="CAH0536540.1"/>
    <property type="molecule type" value="Genomic_DNA"/>
</dbReference>
<feature type="coiled-coil region" evidence="1">
    <location>
        <begin position="389"/>
        <end position="423"/>
    </location>
</feature>
<feature type="coiled-coil region" evidence="1">
    <location>
        <begin position="580"/>
        <end position="713"/>
    </location>
</feature>
<proteinExistence type="predicted"/>
<feature type="domain" description="Rad50/SbcC-type AAA" evidence="2">
    <location>
        <begin position="6"/>
        <end position="251"/>
    </location>
</feature>